<dbReference type="InterPro" id="IPR036412">
    <property type="entry name" value="HAD-like_sf"/>
</dbReference>
<dbReference type="CDD" id="cd07521">
    <property type="entry name" value="HAD_FCP1-like"/>
    <property type="match status" value="1"/>
</dbReference>
<comment type="cofactor">
    <cofactor evidence="1">
        <name>Mg(2+)</name>
        <dbReference type="ChEBI" id="CHEBI:18420"/>
    </cofactor>
</comment>
<dbReference type="InterPro" id="IPR023214">
    <property type="entry name" value="HAD_sf"/>
</dbReference>
<dbReference type="STRING" id="1344416.A0A139AD99"/>
<dbReference type="AlphaFoldDB" id="A0A139AD99"/>
<feature type="compositionally biased region" description="Polar residues" evidence="9">
    <location>
        <begin position="77"/>
        <end position="97"/>
    </location>
</feature>
<keyword evidence="12" id="KW-1185">Reference proteome</keyword>
<organism evidence="11 12">
    <name type="scientific">Gonapodya prolifera (strain JEL478)</name>
    <name type="common">Monoblepharis prolifera</name>
    <dbReference type="NCBI Taxonomy" id="1344416"/>
    <lineage>
        <taxon>Eukaryota</taxon>
        <taxon>Fungi</taxon>
        <taxon>Fungi incertae sedis</taxon>
        <taxon>Chytridiomycota</taxon>
        <taxon>Chytridiomycota incertae sedis</taxon>
        <taxon>Monoblepharidomycetes</taxon>
        <taxon>Monoblepharidales</taxon>
        <taxon>Gonapodyaceae</taxon>
        <taxon>Gonapodya</taxon>
    </lineage>
</organism>
<dbReference type="InterPro" id="IPR004274">
    <property type="entry name" value="FCP1_dom"/>
</dbReference>
<feature type="compositionally biased region" description="Basic and acidic residues" evidence="9">
    <location>
        <begin position="145"/>
        <end position="155"/>
    </location>
</feature>
<feature type="compositionally biased region" description="Basic and acidic residues" evidence="9">
    <location>
        <begin position="34"/>
        <end position="45"/>
    </location>
</feature>
<dbReference type="NCBIfam" id="TIGR02251">
    <property type="entry name" value="HIF-SF_euk"/>
    <property type="match status" value="1"/>
</dbReference>
<dbReference type="Proteomes" id="UP000070544">
    <property type="component" value="Unassembled WGS sequence"/>
</dbReference>
<feature type="region of interest" description="Disordered" evidence="9">
    <location>
        <begin position="1"/>
        <end position="97"/>
    </location>
</feature>
<dbReference type="SMART" id="SM00577">
    <property type="entry name" value="CPDc"/>
    <property type="match status" value="1"/>
</dbReference>
<dbReference type="OrthoDB" id="277011at2759"/>
<evidence type="ECO:0000313" key="12">
    <source>
        <dbReference type="Proteomes" id="UP000070544"/>
    </source>
</evidence>
<evidence type="ECO:0000256" key="9">
    <source>
        <dbReference type="SAM" id="MobiDB-lite"/>
    </source>
</evidence>
<dbReference type="GO" id="GO:0046872">
    <property type="term" value="F:metal ion binding"/>
    <property type="evidence" value="ECO:0007669"/>
    <property type="project" value="UniProtKB-KW"/>
</dbReference>
<reference evidence="11 12" key="1">
    <citation type="journal article" date="2015" name="Genome Biol. Evol.">
        <title>Phylogenomic analyses indicate that early fungi evolved digesting cell walls of algal ancestors of land plants.</title>
        <authorList>
            <person name="Chang Y."/>
            <person name="Wang S."/>
            <person name="Sekimoto S."/>
            <person name="Aerts A.L."/>
            <person name="Choi C."/>
            <person name="Clum A."/>
            <person name="LaButti K.M."/>
            <person name="Lindquist E.A."/>
            <person name="Yee Ngan C."/>
            <person name="Ohm R.A."/>
            <person name="Salamov A.A."/>
            <person name="Grigoriev I.V."/>
            <person name="Spatafora J.W."/>
            <person name="Berbee M.L."/>
        </authorList>
    </citation>
    <scope>NUCLEOTIDE SEQUENCE [LARGE SCALE GENOMIC DNA]</scope>
    <source>
        <strain evidence="11 12">JEL478</strain>
    </source>
</reference>
<sequence>MVLNQSPAVAADVSAAAAGKRKEPMPTATGTSRPKNERGSEDDRPINSASKSEASAPPAKRKSLFRQALGLKDTNKESTTQLISEPTSSTSDTHNITAPSTFSVRSVLSLFACCKGTEREFSEASTALAAGAAPAQPARPNGRAGVRDSQERSNENGKGAQVATKTKAKKAVVPPVEPDGRWLLKPIVPEDVGKKCLVLDLDETLVHSSFKPIPNPDFVVPVEIDGVIHNAHVLKRPGVDEFLTKVGEMYEIVVFTASVAKYADQVLDILDTSRVVRHRLFREACILHKGSYVKDLSLLGRDLRGCIIIDNAPASYAFHPVNAVPVTTWFSDPLDNELADLGRFLEDLARVDNVQAVLDTANDDGF</sequence>
<dbReference type="Pfam" id="PF03031">
    <property type="entry name" value="NIF"/>
    <property type="match status" value="1"/>
</dbReference>
<comment type="catalytic activity">
    <reaction evidence="7">
        <text>O-phospho-L-seryl-[protein] + H2O = L-seryl-[protein] + phosphate</text>
        <dbReference type="Rhea" id="RHEA:20629"/>
        <dbReference type="Rhea" id="RHEA-COMP:9863"/>
        <dbReference type="Rhea" id="RHEA-COMP:11604"/>
        <dbReference type="ChEBI" id="CHEBI:15377"/>
        <dbReference type="ChEBI" id="CHEBI:29999"/>
        <dbReference type="ChEBI" id="CHEBI:43474"/>
        <dbReference type="ChEBI" id="CHEBI:83421"/>
        <dbReference type="EC" id="3.1.3.16"/>
    </reaction>
</comment>
<feature type="compositionally biased region" description="Low complexity" evidence="9">
    <location>
        <begin position="48"/>
        <end position="58"/>
    </location>
</feature>
<dbReference type="EMBL" id="KQ965769">
    <property type="protein sequence ID" value="KXS14393.1"/>
    <property type="molecule type" value="Genomic_DNA"/>
</dbReference>
<accession>A0A139AD99</accession>
<evidence type="ECO:0000256" key="8">
    <source>
        <dbReference type="ARBA" id="ARBA00048336"/>
    </source>
</evidence>
<dbReference type="PANTHER" id="PTHR12210">
    <property type="entry name" value="DULLARD PROTEIN PHOSPHATASE"/>
    <property type="match status" value="1"/>
</dbReference>
<evidence type="ECO:0000256" key="7">
    <source>
        <dbReference type="ARBA" id="ARBA00047761"/>
    </source>
</evidence>
<name>A0A139AD99_GONPJ</name>
<dbReference type="GO" id="GO:0004722">
    <property type="term" value="F:protein serine/threonine phosphatase activity"/>
    <property type="evidence" value="ECO:0007669"/>
    <property type="project" value="UniProtKB-EC"/>
</dbReference>
<dbReference type="PROSITE" id="PS50969">
    <property type="entry name" value="FCP1"/>
    <property type="match status" value="1"/>
</dbReference>
<keyword evidence="5" id="KW-0460">Magnesium</keyword>
<evidence type="ECO:0000256" key="1">
    <source>
        <dbReference type="ARBA" id="ARBA00001946"/>
    </source>
</evidence>
<evidence type="ECO:0000256" key="2">
    <source>
        <dbReference type="ARBA" id="ARBA00013081"/>
    </source>
</evidence>
<dbReference type="SUPFAM" id="SSF56784">
    <property type="entry name" value="HAD-like"/>
    <property type="match status" value="1"/>
</dbReference>
<evidence type="ECO:0000256" key="5">
    <source>
        <dbReference type="ARBA" id="ARBA00022842"/>
    </source>
</evidence>
<feature type="region of interest" description="Disordered" evidence="9">
    <location>
        <begin position="128"/>
        <end position="171"/>
    </location>
</feature>
<dbReference type="FunFam" id="3.40.50.1000:FF:000192">
    <property type="entry name" value="CTD small phosphatase-like protein"/>
    <property type="match status" value="1"/>
</dbReference>
<keyword evidence="4" id="KW-0378">Hydrolase</keyword>
<evidence type="ECO:0000256" key="4">
    <source>
        <dbReference type="ARBA" id="ARBA00022801"/>
    </source>
</evidence>
<evidence type="ECO:0000256" key="6">
    <source>
        <dbReference type="ARBA" id="ARBA00022912"/>
    </source>
</evidence>
<dbReference type="Gene3D" id="3.40.50.1000">
    <property type="entry name" value="HAD superfamily/HAD-like"/>
    <property type="match status" value="1"/>
</dbReference>
<keyword evidence="3" id="KW-0479">Metal-binding</keyword>
<proteinExistence type="predicted"/>
<gene>
    <name evidence="11" type="ORF">M427DRAFT_135768</name>
</gene>
<evidence type="ECO:0000259" key="10">
    <source>
        <dbReference type="PROSITE" id="PS50969"/>
    </source>
</evidence>
<keyword evidence="6" id="KW-0904">Protein phosphatase</keyword>
<dbReference type="InterPro" id="IPR050365">
    <property type="entry name" value="TIM50"/>
</dbReference>
<feature type="domain" description="FCP1 homology" evidence="10">
    <location>
        <begin position="190"/>
        <end position="348"/>
    </location>
</feature>
<comment type="catalytic activity">
    <reaction evidence="8">
        <text>O-phospho-L-threonyl-[protein] + H2O = L-threonyl-[protein] + phosphate</text>
        <dbReference type="Rhea" id="RHEA:47004"/>
        <dbReference type="Rhea" id="RHEA-COMP:11060"/>
        <dbReference type="Rhea" id="RHEA-COMP:11605"/>
        <dbReference type="ChEBI" id="CHEBI:15377"/>
        <dbReference type="ChEBI" id="CHEBI:30013"/>
        <dbReference type="ChEBI" id="CHEBI:43474"/>
        <dbReference type="ChEBI" id="CHEBI:61977"/>
        <dbReference type="EC" id="3.1.3.16"/>
    </reaction>
</comment>
<dbReference type="InterPro" id="IPR011948">
    <property type="entry name" value="Dullard_phosphatase"/>
</dbReference>
<dbReference type="EC" id="3.1.3.16" evidence="2"/>
<evidence type="ECO:0000256" key="3">
    <source>
        <dbReference type="ARBA" id="ARBA00022723"/>
    </source>
</evidence>
<feature type="compositionally biased region" description="Low complexity" evidence="9">
    <location>
        <begin position="128"/>
        <end position="144"/>
    </location>
</feature>
<evidence type="ECO:0000313" key="11">
    <source>
        <dbReference type="EMBL" id="KXS14393.1"/>
    </source>
</evidence>
<feature type="compositionally biased region" description="Low complexity" evidence="9">
    <location>
        <begin position="8"/>
        <end position="18"/>
    </location>
</feature>
<protein>
    <recommendedName>
        <fullName evidence="2">protein-serine/threonine phosphatase</fullName>
        <ecNumber evidence="2">3.1.3.16</ecNumber>
    </recommendedName>
</protein>